<feature type="region of interest" description="Disordered" evidence="1">
    <location>
        <begin position="297"/>
        <end position="354"/>
    </location>
</feature>
<dbReference type="KEGG" id="ptx:ABW99_19880"/>
<sequence length="354" mass="36413">MKLSNVKSWQLLAGRAEKSSDSARAAGLDWRRVLRHSSRVSLYGFSAVGLLSVLGAMALWTQPALRSQLAAQVAPLLAAATGKQAASTSSVPSPAGDADLIAKAAQHAPSIAVLASYIPNKRIAVDARNGQMPLTTKEQVLVAEYLAKRYHVASDVTANLVKASYTTGQQVGLDPLLLLAVMAIESGFNPYAESGVGAQGLMQVMSKVHMDKLAYFGGADAALHPLTNIKVGALILKECIARGGSLANGLRLYVGSTSTNDGGYGAKVLAERNRLRSVALGRHVSVTAPQAPVLVSQQGKTAGKTAGKAVQPAVEPSTTTPTAPQNSAAIEKVKAAGQGATIDADATGKDGSAA</sequence>
<feature type="domain" description="Transglycosylase SLT" evidence="3">
    <location>
        <begin position="168"/>
        <end position="244"/>
    </location>
</feature>
<keyword evidence="2" id="KW-1133">Transmembrane helix</keyword>
<reference evidence="5" key="1">
    <citation type="submission" date="2015-06" db="EMBL/GenBank/DDBJ databases">
        <authorList>
            <person name="Lim Y.L."/>
            <person name="Ee R."/>
            <person name="Yong D."/>
            <person name="How K.Y."/>
            <person name="Yin W.F."/>
            <person name="Chan K.G."/>
        </authorList>
    </citation>
    <scope>NUCLEOTIDE SEQUENCE [LARGE SCALE GENOMIC DNA]</scope>
    <source>
        <strain evidence="5">DSM 25325</strain>
    </source>
</reference>
<dbReference type="RefSeq" id="WP_052892774.1">
    <property type="nucleotide sequence ID" value="NZ_CP011568.3"/>
</dbReference>
<dbReference type="Gene3D" id="1.10.530.10">
    <property type="match status" value="1"/>
</dbReference>
<proteinExistence type="predicted"/>
<accession>A0A0G3EUJ5</accession>
<dbReference type="AlphaFoldDB" id="A0A0G3EUJ5"/>
<evidence type="ECO:0000313" key="5">
    <source>
        <dbReference type="Proteomes" id="UP000036700"/>
    </source>
</evidence>
<dbReference type="Pfam" id="PF01464">
    <property type="entry name" value="SLT"/>
    <property type="match status" value="1"/>
</dbReference>
<evidence type="ECO:0000259" key="3">
    <source>
        <dbReference type="Pfam" id="PF01464"/>
    </source>
</evidence>
<dbReference type="SUPFAM" id="SSF53955">
    <property type="entry name" value="Lysozyme-like"/>
    <property type="match status" value="1"/>
</dbReference>
<evidence type="ECO:0000256" key="1">
    <source>
        <dbReference type="SAM" id="MobiDB-lite"/>
    </source>
</evidence>
<feature type="compositionally biased region" description="Polar residues" evidence="1">
    <location>
        <begin position="316"/>
        <end position="328"/>
    </location>
</feature>
<dbReference type="InterPro" id="IPR023346">
    <property type="entry name" value="Lysozyme-like_dom_sf"/>
</dbReference>
<gene>
    <name evidence="4" type="ORF">ABW99_19880</name>
</gene>
<protein>
    <recommendedName>
        <fullName evidence="3">Transglycosylase SLT domain-containing protein</fullName>
    </recommendedName>
</protein>
<dbReference type="OrthoDB" id="9815002at2"/>
<evidence type="ECO:0000313" key="4">
    <source>
        <dbReference type="EMBL" id="AKJ70733.2"/>
    </source>
</evidence>
<name>A0A0G3EUJ5_9BURK</name>
<dbReference type="STRING" id="445709.ABW99_19880"/>
<evidence type="ECO:0000256" key="2">
    <source>
        <dbReference type="SAM" id="Phobius"/>
    </source>
</evidence>
<keyword evidence="2" id="KW-0472">Membrane</keyword>
<organism evidence="4 5">
    <name type="scientific">Pandoraea thiooxydans</name>
    <dbReference type="NCBI Taxonomy" id="445709"/>
    <lineage>
        <taxon>Bacteria</taxon>
        <taxon>Pseudomonadati</taxon>
        <taxon>Pseudomonadota</taxon>
        <taxon>Betaproteobacteria</taxon>
        <taxon>Burkholderiales</taxon>
        <taxon>Burkholderiaceae</taxon>
        <taxon>Pandoraea</taxon>
    </lineage>
</organism>
<keyword evidence="5" id="KW-1185">Reference proteome</keyword>
<keyword evidence="2" id="KW-0812">Transmembrane</keyword>
<dbReference type="InterPro" id="IPR008258">
    <property type="entry name" value="Transglycosylase_SLT_dom_1"/>
</dbReference>
<feature type="transmembrane region" description="Helical" evidence="2">
    <location>
        <begin position="40"/>
        <end position="60"/>
    </location>
</feature>
<dbReference type="Proteomes" id="UP000036700">
    <property type="component" value="Chromosome"/>
</dbReference>
<dbReference type="EMBL" id="CP011568">
    <property type="protein sequence ID" value="AKJ70733.2"/>
    <property type="molecule type" value="Genomic_DNA"/>
</dbReference>